<evidence type="ECO:0000313" key="3">
    <source>
        <dbReference type="EMBL" id="EOZ92236.1"/>
    </source>
</evidence>
<evidence type="ECO:0000256" key="1">
    <source>
        <dbReference type="SAM" id="Phobius"/>
    </source>
</evidence>
<name>S2DJS0_INDAL</name>
<keyword evidence="2" id="KW-0732">Signal</keyword>
<gene>
    <name evidence="3" type="ORF">A33Q_4329</name>
</gene>
<protein>
    <submittedName>
        <fullName evidence="3">Membrane protein, putative</fullName>
    </submittedName>
</protein>
<feature type="chain" id="PRO_5004496061" evidence="2">
    <location>
        <begin position="20"/>
        <end position="368"/>
    </location>
</feature>
<feature type="transmembrane region" description="Helical" evidence="1">
    <location>
        <begin position="243"/>
        <end position="271"/>
    </location>
</feature>
<feature type="transmembrane region" description="Helical" evidence="1">
    <location>
        <begin position="152"/>
        <end position="178"/>
    </location>
</feature>
<evidence type="ECO:0000313" key="4">
    <source>
        <dbReference type="Proteomes" id="UP000006073"/>
    </source>
</evidence>
<feature type="transmembrane region" description="Helical" evidence="1">
    <location>
        <begin position="316"/>
        <end position="335"/>
    </location>
</feature>
<feature type="signal peptide" evidence="2">
    <location>
        <begin position="1"/>
        <end position="19"/>
    </location>
</feature>
<keyword evidence="4" id="KW-1185">Reference proteome</keyword>
<accession>S2DJS0</accession>
<dbReference type="AlphaFoldDB" id="S2DJS0"/>
<sequence length="368" mass="42470">MKRTVLLLTLFFVFAGVQAQVIENYDSKIRENHSRGWLRSTFTSGVTLDVGNFPKSSFRFVIPAGTTIFMNDKLWFYSEQDTVKELLTSELKSLFANRGVNDLEFTALNEGNNLDKLSIKKGFFAETVNQTDGNQVVVFDLQRRSRSDFSDFYLTGIVIVLFLAAVFKVIFPLLLTYFTSLRTLVTAEDFSDTGAFQKFFSIDVLFYLLMLSMLLMLNIMIFGKVFETPIFKDIVNGDLNSLFFYWTLGSVVIVLGFILKFIFLKILVSVFDLGKYEFPHFFYLLRLLSIALFLISLCLTYFYLNNQSLMLEVVKYALWAFFWVYLVGVLALFVIMVNRVPFKNYHLFAYICTAELIPFLIISKMVIG</sequence>
<feature type="transmembrane region" description="Helical" evidence="1">
    <location>
        <begin position="283"/>
        <end position="304"/>
    </location>
</feature>
<reference evidence="3 4" key="1">
    <citation type="journal article" date="2013" name="Genome Announc.">
        <title>Draft Genome Sequence of Indibacter alkaliphilus Strain LW1T, Isolated from Lonar Lake, a Haloalkaline Lake in the Buldana District of Maharashtra, India.</title>
        <authorList>
            <person name="Singh A."/>
            <person name="Kumar Jangir P."/>
            <person name="Sharma R."/>
            <person name="Singh A."/>
            <person name="Kumar Pinnaka A."/>
            <person name="Shivaji S."/>
        </authorList>
    </citation>
    <scope>NUCLEOTIDE SEQUENCE [LARGE SCALE GENOMIC DNA]</scope>
    <source>
        <strain evidence="4">CCUG 57479 / KCTC 22604 / LW1</strain>
    </source>
</reference>
<keyword evidence="1" id="KW-0812">Transmembrane</keyword>
<dbReference type="Pfam" id="PF14093">
    <property type="entry name" value="DUF4271"/>
    <property type="match status" value="1"/>
</dbReference>
<proteinExistence type="predicted"/>
<keyword evidence="1" id="KW-0472">Membrane</keyword>
<dbReference type="InterPro" id="IPR025367">
    <property type="entry name" value="DUF4271"/>
</dbReference>
<dbReference type="RefSeq" id="WP_009032933.1">
    <property type="nucleotide sequence ID" value="NZ_ALWO02000052.1"/>
</dbReference>
<dbReference type="Proteomes" id="UP000006073">
    <property type="component" value="Unassembled WGS sequence"/>
</dbReference>
<organism evidence="3 4">
    <name type="scientific">Indibacter alkaliphilus (strain CCUG 57479 / KCTC 22604 / LW1)</name>
    <dbReference type="NCBI Taxonomy" id="1189612"/>
    <lineage>
        <taxon>Bacteria</taxon>
        <taxon>Pseudomonadati</taxon>
        <taxon>Bacteroidota</taxon>
        <taxon>Cytophagia</taxon>
        <taxon>Cytophagales</taxon>
        <taxon>Cyclobacteriaceae</taxon>
    </lineage>
</organism>
<dbReference type="EMBL" id="ALWO02000052">
    <property type="protein sequence ID" value="EOZ92236.1"/>
    <property type="molecule type" value="Genomic_DNA"/>
</dbReference>
<feature type="transmembrane region" description="Helical" evidence="1">
    <location>
        <begin position="199"/>
        <end position="223"/>
    </location>
</feature>
<keyword evidence="1" id="KW-1133">Transmembrane helix</keyword>
<evidence type="ECO:0000256" key="2">
    <source>
        <dbReference type="SAM" id="SignalP"/>
    </source>
</evidence>
<dbReference type="STRING" id="1189612.A33Q_4329"/>
<comment type="caution">
    <text evidence="3">The sequence shown here is derived from an EMBL/GenBank/DDBJ whole genome shotgun (WGS) entry which is preliminary data.</text>
</comment>
<dbReference type="OrthoDB" id="975088at2"/>
<feature type="transmembrane region" description="Helical" evidence="1">
    <location>
        <begin position="347"/>
        <end position="367"/>
    </location>
</feature>